<sequence length="30" mass="3227">MLDPVAKIPEFKVCAVKVEKVAKVESAILA</sequence>
<accession>B8CUA8</accession>
<dbReference type="InterPro" id="IPR009010">
    <property type="entry name" value="Asp_de-COase-like_dom_sf"/>
</dbReference>
<dbReference type="KEGG" id="swp:swp_4313"/>
<reference evidence="1 2" key="1">
    <citation type="journal article" date="2008" name="PLoS ONE">
        <title>Environmental adaptation: genomic analysis of the piezotolerant and psychrotolerant deep-sea iron reducing bacterium Shewanella piezotolerans WP3.</title>
        <authorList>
            <person name="Wang F."/>
            <person name="Wang J."/>
            <person name="Jian H."/>
            <person name="Zhang B."/>
            <person name="Li S."/>
            <person name="Wang F."/>
            <person name="Zeng X."/>
            <person name="Gao L."/>
            <person name="Bartlett D.H."/>
            <person name="Yu J."/>
            <person name="Hu S."/>
            <person name="Xiao X."/>
        </authorList>
    </citation>
    <scope>NUCLEOTIDE SEQUENCE [LARGE SCALE GENOMIC DNA]</scope>
    <source>
        <strain evidence="2">WP3 / JCM 13877</strain>
    </source>
</reference>
<proteinExistence type="predicted"/>
<gene>
    <name evidence="1" type="ordered locus">swp_4313</name>
</gene>
<keyword evidence="2" id="KW-1185">Reference proteome</keyword>
<evidence type="ECO:0000313" key="1">
    <source>
        <dbReference type="EMBL" id="ACJ30964.1"/>
    </source>
</evidence>
<name>B8CUA8_SHEPW</name>
<protein>
    <submittedName>
        <fullName evidence="1">Uncharacterized protein</fullName>
    </submittedName>
</protein>
<dbReference type="EMBL" id="CP000472">
    <property type="protein sequence ID" value="ACJ30964.1"/>
    <property type="molecule type" value="Genomic_DNA"/>
</dbReference>
<dbReference type="AlphaFoldDB" id="B8CUA8"/>
<organism evidence="1 2">
    <name type="scientific">Shewanella piezotolerans (strain WP3 / JCM 13877)</name>
    <dbReference type="NCBI Taxonomy" id="225849"/>
    <lineage>
        <taxon>Bacteria</taxon>
        <taxon>Pseudomonadati</taxon>
        <taxon>Pseudomonadota</taxon>
        <taxon>Gammaproteobacteria</taxon>
        <taxon>Alteromonadales</taxon>
        <taxon>Shewanellaceae</taxon>
        <taxon>Shewanella</taxon>
    </lineage>
</organism>
<dbReference type="Gene3D" id="2.40.40.20">
    <property type="match status" value="1"/>
</dbReference>
<dbReference type="Proteomes" id="UP000000753">
    <property type="component" value="Chromosome"/>
</dbReference>
<dbReference type="HOGENOM" id="CLU_3405409_0_0_6"/>
<dbReference type="SUPFAM" id="SSF50692">
    <property type="entry name" value="ADC-like"/>
    <property type="match status" value="1"/>
</dbReference>
<evidence type="ECO:0000313" key="2">
    <source>
        <dbReference type="Proteomes" id="UP000000753"/>
    </source>
</evidence>